<keyword evidence="4" id="KW-0812">Transmembrane</keyword>
<name>A0ABW3IQK2_9RHOB</name>
<dbReference type="Gene3D" id="2.40.160.60">
    <property type="entry name" value="Outer membrane protein transport protein (OMPP1/FadL/TodX)"/>
    <property type="match status" value="1"/>
</dbReference>
<reference evidence="10" key="1">
    <citation type="journal article" date="2019" name="Int. J. Syst. Evol. Microbiol.">
        <title>The Global Catalogue of Microorganisms (GCM) 10K type strain sequencing project: providing services to taxonomists for standard genome sequencing and annotation.</title>
        <authorList>
            <consortium name="The Broad Institute Genomics Platform"/>
            <consortium name="The Broad Institute Genome Sequencing Center for Infectious Disease"/>
            <person name="Wu L."/>
            <person name="Ma J."/>
        </authorList>
    </citation>
    <scope>NUCLEOTIDE SEQUENCE [LARGE SCALE GENOMIC DNA]</scope>
    <source>
        <strain evidence="10">CCUG 60524</strain>
    </source>
</reference>
<feature type="chain" id="PRO_5045418640" evidence="8">
    <location>
        <begin position="21"/>
        <end position="409"/>
    </location>
</feature>
<sequence>MKKLLTGAPVIAAMASGAYAGGLDRTGQSINVLFEEGGATGSYFELSFAQTSPDLSGKGVGIAAAGLPSGTSYSDVGNSFWSIGTALKVRFSGKLSGALIFDQPYGADVSYSGNPGSTELGGTSAFAETNAITALVRYKFDQRFSAYGGLRIQTAEGEIDLSGLAYGPTEAMYPALPSEARRSANGYSVDLDRDTALGYVIGAAYEIPEIALRASLTYSSEITHEMKTKESGPNVEVTIPGLGGILVNPYEGSSTTDVKTPQSVNLDLQTGIAEDTLLFGSVRWVDWSEFRIDPKNFVNATGGGLVELEDTTTYQIGLGRRFNDQWAGSFAVSYEAETDKLVSPLAPSNGLWAVALGASYDMGDIKISGGARYTWLGDATPETGTPDVARADFKDNTALSLGMRIAYAF</sequence>
<feature type="signal peptide" evidence="8">
    <location>
        <begin position="1"/>
        <end position="20"/>
    </location>
</feature>
<protein>
    <submittedName>
        <fullName evidence="9">OmpP1/FadL family transporter</fullName>
    </submittedName>
</protein>
<dbReference type="PANTHER" id="PTHR35093">
    <property type="entry name" value="OUTER MEMBRANE PROTEIN NMB0088-RELATED"/>
    <property type="match status" value="1"/>
</dbReference>
<dbReference type="InterPro" id="IPR005017">
    <property type="entry name" value="OMPP1/FadL/TodX"/>
</dbReference>
<keyword evidence="7" id="KW-0998">Cell outer membrane</keyword>
<dbReference type="Pfam" id="PF03349">
    <property type="entry name" value="Toluene_X"/>
    <property type="match status" value="1"/>
</dbReference>
<evidence type="ECO:0000256" key="2">
    <source>
        <dbReference type="ARBA" id="ARBA00008163"/>
    </source>
</evidence>
<evidence type="ECO:0000256" key="3">
    <source>
        <dbReference type="ARBA" id="ARBA00022452"/>
    </source>
</evidence>
<evidence type="ECO:0000256" key="6">
    <source>
        <dbReference type="ARBA" id="ARBA00023136"/>
    </source>
</evidence>
<dbReference type="PANTHER" id="PTHR35093:SF8">
    <property type="entry name" value="OUTER MEMBRANE PROTEIN NMB0088-RELATED"/>
    <property type="match status" value="1"/>
</dbReference>
<dbReference type="Proteomes" id="UP001597108">
    <property type="component" value="Unassembled WGS sequence"/>
</dbReference>
<comment type="subcellular location">
    <subcellularLocation>
        <location evidence="1">Cell outer membrane</location>
        <topology evidence="1">Multi-pass membrane protein</topology>
    </subcellularLocation>
</comment>
<keyword evidence="3" id="KW-1134">Transmembrane beta strand</keyword>
<gene>
    <name evidence="9" type="ORF">ACFQ2S_09445</name>
</gene>
<evidence type="ECO:0000256" key="1">
    <source>
        <dbReference type="ARBA" id="ARBA00004571"/>
    </source>
</evidence>
<comment type="caution">
    <text evidence="9">The sequence shown here is derived from an EMBL/GenBank/DDBJ whole genome shotgun (WGS) entry which is preliminary data.</text>
</comment>
<evidence type="ECO:0000256" key="4">
    <source>
        <dbReference type="ARBA" id="ARBA00022692"/>
    </source>
</evidence>
<evidence type="ECO:0000313" key="10">
    <source>
        <dbReference type="Proteomes" id="UP001597108"/>
    </source>
</evidence>
<evidence type="ECO:0000256" key="5">
    <source>
        <dbReference type="ARBA" id="ARBA00022729"/>
    </source>
</evidence>
<keyword evidence="10" id="KW-1185">Reference proteome</keyword>
<dbReference type="RefSeq" id="WP_386074189.1">
    <property type="nucleotide sequence ID" value="NZ_JBHTJT010000008.1"/>
</dbReference>
<comment type="similarity">
    <text evidence="2">Belongs to the OmpP1/FadL family.</text>
</comment>
<evidence type="ECO:0000256" key="8">
    <source>
        <dbReference type="SAM" id="SignalP"/>
    </source>
</evidence>
<dbReference type="EMBL" id="JBHTJT010000008">
    <property type="protein sequence ID" value="MFD0979877.1"/>
    <property type="molecule type" value="Genomic_DNA"/>
</dbReference>
<keyword evidence="6" id="KW-0472">Membrane</keyword>
<dbReference type="SUPFAM" id="SSF56935">
    <property type="entry name" value="Porins"/>
    <property type="match status" value="1"/>
</dbReference>
<keyword evidence="5 8" id="KW-0732">Signal</keyword>
<proteinExistence type="inferred from homology"/>
<organism evidence="9 10">
    <name type="scientific">Tropicimonas aquimaris</name>
    <dbReference type="NCBI Taxonomy" id="914152"/>
    <lineage>
        <taxon>Bacteria</taxon>
        <taxon>Pseudomonadati</taxon>
        <taxon>Pseudomonadota</taxon>
        <taxon>Alphaproteobacteria</taxon>
        <taxon>Rhodobacterales</taxon>
        <taxon>Roseobacteraceae</taxon>
        <taxon>Tropicimonas</taxon>
    </lineage>
</organism>
<accession>A0ABW3IQK2</accession>
<evidence type="ECO:0000256" key="7">
    <source>
        <dbReference type="ARBA" id="ARBA00023237"/>
    </source>
</evidence>
<evidence type="ECO:0000313" key="9">
    <source>
        <dbReference type="EMBL" id="MFD0979877.1"/>
    </source>
</evidence>